<dbReference type="KEGG" id="gms:SOIL9_35450"/>
<dbReference type="GO" id="GO:0016491">
    <property type="term" value="F:oxidoreductase activity"/>
    <property type="evidence" value="ECO:0007669"/>
    <property type="project" value="UniProtKB-KW"/>
</dbReference>
<dbReference type="InterPro" id="IPR002347">
    <property type="entry name" value="SDR_fam"/>
</dbReference>
<organism evidence="3 4">
    <name type="scientific">Gemmata massiliana</name>
    <dbReference type="NCBI Taxonomy" id="1210884"/>
    <lineage>
        <taxon>Bacteria</taxon>
        <taxon>Pseudomonadati</taxon>
        <taxon>Planctomycetota</taxon>
        <taxon>Planctomycetia</taxon>
        <taxon>Gemmatales</taxon>
        <taxon>Gemmataceae</taxon>
        <taxon>Gemmata</taxon>
    </lineage>
</organism>
<dbReference type="PANTHER" id="PTHR24321:SF15">
    <property type="entry name" value="OXIDOREDUCTASE UCPA"/>
    <property type="match status" value="1"/>
</dbReference>
<dbReference type="EMBL" id="LR593886">
    <property type="protein sequence ID" value="VTR94169.1"/>
    <property type="molecule type" value="Genomic_DNA"/>
</dbReference>
<sequence length="99" mass="10724">MCTAPPRLRFARTWTADLKDRKIRVNTLSPGPIDTPIFETVVTEKDQVEQLKAGFAAQVPLGRMGKSEEIATVALFLVSDDSSFVTGIDLSVDGGMAQV</sequence>
<dbReference type="PANTHER" id="PTHR24321">
    <property type="entry name" value="DEHYDROGENASES, SHORT CHAIN"/>
    <property type="match status" value="1"/>
</dbReference>
<dbReference type="AlphaFoldDB" id="A0A6P2CZ56"/>
<reference evidence="3 4" key="1">
    <citation type="submission" date="2019-05" db="EMBL/GenBank/DDBJ databases">
        <authorList>
            <consortium name="Science for Life Laboratories"/>
        </authorList>
    </citation>
    <scope>NUCLEOTIDE SEQUENCE [LARGE SCALE GENOMIC DNA]</scope>
    <source>
        <strain evidence="3">Soil9</strain>
    </source>
</reference>
<dbReference type="Pfam" id="PF13561">
    <property type="entry name" value="adh_short_C2"/>
    <property type="match status" value="1"/>
</dbReference>
<dbReference type="Proteomes" id="UP000464178">
    <property type="component" value="Chromosome"/>
</dbReference>
<comment type="similarity">
    <text evidence="1">Belongs to the short-chain dehydrogenases/reductases (SDR) family.</text>
</comment>
<name>A0A6P2CZ56_9BACT</name>
<keyword evidence="2" id="KW-0560">Oxidoreductase</keyword>
<protein>
    <submittedName>
        <fullName evidence="3">Uncharacterized protein</fullName>
    </submittedName>
</protein>
<accession>A0A6P2CZ56</accession>
<evidence type="ECO:0000256" key="2">
    <source>
        <dbReference type="ARBA" id="ARBA00023002"/>
    </source>
</evidence>
<dbReference type="SUPFAM" id="SSF51735">
    <property type="entry name" value="NAD(P)-binding Rossmann-fold domains"/>
    <property type="match status" value="1"/>
</dbReference>
<evidence type="ECO:0000256" key="1">
    <source>
        <dbReference type="ARBA" id="ARBA00006484"/>
    </source>
</evidence>
<proteinExistence type="inferred from homology"/>
<evidence type="ECO:0000313" key="4">
    <source>
        <dbReference type="Proteomes" id="UP000464178"/>
    </source>
</evidence>
<dbReference type="Gene3D" id="3.40.50.720">
    <property type="entry name" value="NAD(P)-binding Rossmann-like Domain"/>
    <property type="match status" value="1"/>
</dbReference>
<evidence type="ECO:0000313" key="3">
    <source>
        <dbReference type="EMBL" id="VTR94169.1"/>
    </source>
</evidence>
<dbReference type="PRINTS" id="PR00081">
    <property type="entry name" value="GDHRDH"/>
</dbReference>
<gene>
    <name evidence="3" type="ORF">SOIL9_35450</name>
</gene>
<keyword evidence="4" id="KW-1185">Reference proteome</keyword>
<dbReference type="InterPro" id="IPR036291">
    <property type="entry name" value="NAD(P)-bd_dom_sf"/>
</dbReference>